<evidence type="ECO:0000256" key="1">
    <source>
        <dbReference type="SAM" id="MobiDB-lite"/>
    </source>
</evidence>
<evidence type="ECO:0000313" key="3">
    <source>
        <dbReference type="Proteomes" id="UP001141327"/>
    </source>
</evidence>
<feature type="region of interest" description="Disordered" evidence="1">
    <location>
        <begin position="242"/>
        <end position="266"/>
    </location>
</feature>
<keyword evidence="3" id="KW-1185">Reference proteome</keyword>
<comment type="caution">
    <text evidence="2">The sequence shown here is derived from an EMBL/GenBank/DDBJ whole genome shotgun (WGS) entry which is preliminary data.</text>
</comment>
<dbReference type="Proteomes" id="UP001141327">
    <property type="component" value="Unassembled WGS sequence"/>
</dbReference>
<proteinExistence type="predicted"/>
<dbReference type="EMBL" id="JAPMOS010000041">
    <property type="protein sequence ID" value="KAJ4457730.1"/>
    <property type="molecule type" value="Genomic_DNA"/>
</dbReference>
<feature type="region of interest" description="Disordered" evidence="1">
    <location>
        <begin position="1"/>
        <end position="23"/>
    </location>
</feature>
<reference evidence="2" key="1">
    <citation type="journal article" date="2022" name="bioRxiv">
        <title>Genomics of Preaxostyla Flagellates Illuminates Evolutionary Transitions and the Path Towards Mitochondrial Loss.</title>
        <authorList>
            <person name="Novak L.V.F."/>
            <person name="Treitli S.C."/>
            <person name="Pyrih J."/>
            <person name="Halakuc P."/>
            <person name="Pipaliya S.V."/>
            <person name="Vacek V."/>
            <person name="Brzon O."/>
            <person name="Soukal P."/>
            <person name="Eme L."/>
            <person name="Dacks J.B."/>
            <person name="Karnkowska A."/>
            <person name="Elias M."/>
            <person name="Hampl V."/>
        </authorList>
    </citation>
    <scope>NUCLEOTIDE SEQUENCE</scope>
    <source>
        <strain evidence="2">RCP-MX</strain>
    </source>
</reference>
<evidence type="ECO:0000313" key="2">
    <source>
        <dbReference type="EMBL" id="KAJ4457730.1"/>
    </source>
</evidence>
<protein>
    <submittedName>
        <fullName evidence="2">Uncharacterized protein</fullName>
    </submittedName>
</protein>
<accession>A0ABQ8UJV4</accession>
<feature type="region of interest" description="Disordered" evidence="1">
    <location>
        <begin position="438"/>
        <end position="461"/>
    </location>
</feature>
<sequence>MSQRATSTSTTSSAEPNPSGTPSDVLAALVTALRQVPAAMVAPVLPRLDRVDFDSFLAFQEQLIGAPPVETQNGALRLEVGSLAVFRPVFTRPSPAPPVSANEPSVSVPMETMCVMSPTLALLPVGKLLSANSVAVEKADLSLGQFAGARLSAAPAPPVPDVPRPAPRGCFRHGGFLPGGSCPGGGGRHAIGSGSGGSLACGWRCASLACGGRGASLACGGRCEWCGGSRSPLALRLWPHSAAGTPSADSSDEESSASSVPSLEFLGESTPAPNALTLAAYLARNPLRSSSAGLVSTPPLVGEPAAAPPSRLAGGPPAVSATCTPLPAAPLLAGVPPVATATCTPVPSGCAFGLPSSQLGQGGALSSAPACGSLSLPPGTSPEVALLFRLMEERFAALAAQTGGAAVVPPGVLPPAKESYKDYLRRVGVPEDRGSLTPLGFPLGAPLTPPEECARGGETADAQRRREVDSRRIRTHVQFLLLKARGLELTRLGLKGLEAALPGAVAEALGPDLQPAAQLVAGVVAAQINAEASTETNKLRKIWAAVVSWSKLKAWIAKKLSERSLYADQPAVQAKLPDPARLLWAPEVVAAQLDGQKATVEGDKVERASPAVAKGLSAPSGPAIVSRSARARSPIAAPLPPEYDGVVPSIVSGAGRELMPTCVDISRPGGLAVSESLFLGPFRSPEEQALAAGLPQVT</sequence>
<gene>
    <name evidence="2" type="ORF">PAPYR_6771</name>
</gene>
<name>A0ABQ8UJV4_9EUKA</name>
<organism evidence="2 3">
    <name type="scientific">Paratrimastix pyriformis</name>
    <dbReference type="NCBI Taxonomy" id="342808"/>
    <lineage>
        <taxon>Eukaryota</taxon>
        <taxon>Metamonada</taxon>
        <taxon>Preaxostyla</taxon>
        <taxon>Paratrimastigidae</taxon>
        <taxon>Paratrimastix</taxon>
    </lineage>
</organism>
<feature type="compositionally biased region" description="Low complexity" evidence="1">
    <location>
        <begin position="1"/>
        <end position="13"/>
    </location>
</feature>